<gene>
    <name evidence="2" type="ORF">Forpi1262_v018806</name>
</gene>
<dbReference type="GO" id="GO:0016747">
    <property type="term" value="F:acyltransferase activity, transferring groups other than amino-acyl groups"/>
    <property type="evidence" value="ECO:0007669"/>
    <property type="project" value="InterPro"/>
</dbReference>
<dbReference type="InterPro" id="IPR000182">
    <property type="entry name" value="GNAT_dom"/>
</dbReference>
<evidence type="ECO:0000313" key="3">
    <source>
        <dbReference type="Proteomes" id="UP000693942"/>
    </source>
</evidence>
<accession>A0A8J5NDQ2</accession>
<sequence>MGIYITDLTEADIPGAVEAVQQAFVGDPYNVWVYDQAKFDRQRNFESLAIRMRWGMRNGIFHVAKEENSDKVLGVAMWLRPQPADQPPTWNDWLESWKLYFGQVRMQVSIHIHAIFTNVSWSVVDLNPVRMNLWYGRGGLNVKRYYIWKDAQASAQSTLWTDPRGYFFLNIMVVVPEAQGKGVGAKLMKAVTDEADAKDMRCYLESSRDVPNVAIYGRLGFKFQKEMICDDDGDAIKLFTMIREPHAEPSSGR</sequence>
<proteinExistence type="predicted"/>
<reference evidence="2" key="1">
    <citation type="submission" date="2021-04" db="EMBL/GenBank/DDBJ databases">
        <title>First draft genome resource for Brassicaceae pathogens Fusarium oxysporum f. sp. raphani and Fusarium oxysporum f. sp. rapae.</title>
        <authorList>
            <person name="Asai S."/>
        </authorList>
    </citation>
    <scope>NUCLEOTIDE SEQUENCE</scope>
    <source>
        <strain evidence="2">Tf1262</strain>
    </source>
</reference>
<dbReference type="EMBL" id="JAELUR010000039">
    <property type="protein sequence ID" value="KAG7403104.1"/>
    <property type="molecule type" value="Genomic_DNA"/>
</dbReference>
<protein>
    <submittedName>
        <fullName evidence="2">Putative N-acetyltransferase</fullName>
    </submittedName>
</protein>
<dbReference type="PROSITE" id="PS51186">
    <property type="entry name" value="GNAT"/>
    <property type="match status" value="1"/>
</dbReference>
<dbReference type="AlphaFoldDB" id="A0A8J5NDQ2"/>
<evidence type="ECO:0000313" key="2">
    <source>
        <dbReference type="EMBL" id="KAG7403104.1"/>
    </source>
</evidence>
<dbReference type="Pfam" id="PF13508">
    <property type="entry name" value="Acetyltransf_7"/>
    <property type="match status" value="1"/>
</dbReference>
<dbReference type="PANTHER" id="PTHR42791:SF4">
    <property type="entry name" value="ACETYLTRANSFERASE, GNAT FAMILY FAMILY (AFU_ORTHOLOGUE AFUA_4G09540)-RELATED"/>
    <property type="match status" value="1"/>
</dbReference>
<organism evidence="2 3">
    <name type="scientific">Fusarium oxysporum f. sp. raphani</name>
    <dbReference type="NCBI Taxonomy" id="96318"/>
    <lineage>
        <taxon>Eukaryota</taxon>
        <taxon>Fungi</taxon>
        <taxon>Dikarya</taxon>
        <taxon>Ascomycota</taxon>
        <taxon>Pezizomycotina</taxon>
        <taxon>Sordariomycetes</taxon>
        <taxon>Hypocreomycetidae</taxon>
        <taxon>Hypocreales</taxon>
        <taxon>Nectriaceae</taxon>
        <taxon>Fusarium</taxon>
        <taxon>Fusarium oxysporum species complex</taxon>
    </lineage>
</organism>
<dbReference type="InterPro" id="IPR052523">
    <property type="entry name" value="Trichothecene_AcTrans"/>
</dbReference>
<evidence type="ECO:0000259" key="1">
    <source>
        <dbReference type="PROSITE" id="PS51186"/>
    </source>
</evidence>
<feature type="domain" description="N-acetyltransferase" evidence="1">
    <location>
        <begin position="99"/>
        <end position="243"/>
    </location>
</feature>
<name>A0A8J5NDQ2_FUSOX</name>
<dbReference type="Proteomes" id="UP000693942">
    <property type="component" value="Unassembled WGS sequence"/>
</dbReference>
<dbReference type="CDD" id="cd04301">
    <property type="entry name" value="NAT_SF"/>
    <property type="match status" value="1"/>
</dbReference>
<dbReference type="PANTHER" id="PTHR42791">
    <property type="entry name" value="GNAT FAMILY ACETYLTRANSFERASE"/>
    <property type="match status" value="1"/>
</dbReference>
<comment type="caution">
    <text evidence="2">The sequence shown here is derived from an EMBL/GenBank/DDBJ whole genome shotgun (WGS) entry which is preliminary data.</text>
</comment>